<accession>A0ABR4FIJ8</accession>
<protein>
    <submittedName>
        <fullName evidence="1">Uncharacterized protein</fullName>
    </submittedName>
</protein>
<sequence>MASSKVFPQPLAHSHNCLALYAIHDSVEEVLADYLTPNDLRELGIHREEMKLDGNGGPLFFSHYDDFNFTDRCDAVSKKDWAMRDHKLPHFVVLMCTSIDAGQNLLRSEITVILKIMHGRLRSRSTRPHTIAPIAPFSIAGPHHLRVTEAYYNGERLVIRVNLS</sequence>
<reference evidence="1 2" key="1">
    <citation type="submission" date="2024-07" db="EMBL/GenBank/DDBJ databases">
        <title>Section-level genome sequencing and comparative genomics of Aspergillus sections Usti and Cavernicolus.</title>
        <authorList>
            <consortium name="Lawrence Berkeley National Laboratory"/>
            <person name="Nybo J.L."/>
            <person name="Vesth T.C."/>
            <person name="Theobald S."/>
            <person name="Frisvad J.C."/>
            <person name="Larsen T.O."/>
            <person name="Kjaerboelling I."/>
            <person name="Rothschild-Mancinelli K."/>
            <person name="Lyhne E.K."/>
            <person name="Kogle M.E."/>
            <person name="Barry K."/>
            <person name="Clum A."/>
            <person name="Na H."/>
            <person name="Ledsgaard L."/>
            <person name="Lin J."/>
            <person name="Lipzen A."/>
            <person name="Kuo A."/>
            <person name="Riley R."/>
            <person name="Mondo S."/>
            <person name="Labutti K."/>
            <person name="Haridas S."/>
            <person name="Pangalinan J."/>
            <person name="Salamov A.A."/>
            <person name="Simmons B.A."/>
            <person name="Magnuson J.K."/>
            <person name="Chen J."/>
            <person name="Drula E."/>
            <person name="Henrissat B."/>
            <person name="Wiebenga A."/>
            <person name="Lubbers R.J."/>
            <person name="Gomes A.C."/>
            <person name="Makela M.R."/>
            <person name="Stajich J."/>
            <person name="Grigoriev I.V."/>
            <person name="Mortensen U.H."/>
            <person name="De Vries R.P."/>
            <person name="Baker S.E."/>
            <person name="Andersen M.R."/>
        </authorList>
    </citation>
    <scope>NUCLEOTIDE SEQUENCE [LARGE SCALE GENOMIC DNA]</scope>
    <source>
        <strain evidence="1 2">CBS 209.92</strain>
    </source>
</reference>
<keyword evidence="2" id="KW-1185">Reference proteome</keyword>
<name>A0ABR4FIJ8_9EURO</name>
<comment type="caution">
    <text evidence="1">The sequence shown here is derived from an EMBL/GenBank/DDBJ whole genome shotgun (WGS) entry which is preliminary data.</text>
</comment>
<proteinExistence type="predicted"/>
<gene>
    <name evidence="1" type="ORF">BJX66DRAFT_345289</name>
</gene>
<organism evidence="1 2">
    <name type="scientific">Aspergillus keveii</name>
    <dbReference type="NCBI Taxonomy" id="714993"/>
    <lineage>
        <taxon>Eukaryota</taxon>
        <taxon>Fungi</taxon>
        <taxon>Dikarya</taxon>
        <taxon>Ascomycota</taxon>
        <taxon>Pezizomycotina</taxon>
        <taxon>Eurotiomycetes</taxon>
        <taxon>Eurotiomycetidae</taxon>
        <taxon>Eurotiales</taxon>
        <taxon>Aspergillaceae</taxon>
        <taxon>Aspergillus</taxon>
        <taxon>Aspergillus subgen. Nidulantes</taxon>
    </lineage>
</organism>
<evidence type="ECO:0000313" key="2">
    <source>
        <dbReference type="Proteomes" id="UP001610563"/>
    </source>
</evidence>
<dbReference type="EMBL" id="JBFTWV010000277">
    <property type="protein sequence ID" value="KAL2783056.1"/>
    <property type="molecule type" value="Genomic_DNA"/>
</dbReference>
<evidence type="ECO:0000313" key="1">
    <source>
        <dbReference type="EMBL" id="KAL2783056.1"/>
    </source>
</evidence>
<dbReference type="Proteomes" id="UP001610563">
    <property type="component" value="Unassembled WGS sequence"/>
</dbReference>